<dbReference type="AlphaFoldDB" id="A0A836C6W6"/>
<keyword evidence="13" id="KW-1185">Reference proteome</keyword>
<dbReference type="InterPro" id="IPR022675">
    <property type="entry name" value="G6P_DH_C"/>
</dbReference>
<evidence type="ECO:0000313" key="13">
    <source>
        <dbReference type="Proteomes" id="UP000612055"/>
    </source>
</evidence>
<dbReference type="NCBIfam" id="TIGR00871">
    <property type="entry name" value="zwf"/>
    <property type="match status" value="1"/>
</dbReference>
<feature type="region of interest" description="Disordered" evidence="9">
    <location>
        <begin position="595"/>
        <end position="621"/>
    </location>
</feature>
<protein>
    <recommendedName>
        <fullName evidence="8">Glucose-6-phosphate 1-dehydrogenase</fullName>
        <ecNumber evidence="8">1.1.1.49</ecNumber>
    </recommendedName>
</protein>
<dbReference type="Gene3D" id="3.40.50.720">
    <property type="entry name" value="NAD(P)-binding Rossmann-like Domain"/>
    <property type="match status" value="1"/>
</dbReference>
<dbReference type="InterPro" id="IPR036291">
    <property type="entry name" value="NAD(P)-bd_dom_sf"/>
</dbReference>
<dbReference type="SUPFAM" id="SSF51735">
    <property type="entry name" value="NAD(P)-binding Rossmann-fold domains"/>
    <property type="match status" value="2"/>
</dbReference>
<dbReference type="GO" id="GO:0009051">
    <property type="term" value="P:pentose-phosphate shunt, oxidative branch"/>
    <property type="evidence" value="ECO:0007669"/>
    <property type="project" value="UniProtKB-ARBA"/>
</dbReference>
<dbReference type="Proteomes" id="UP000612055">
    <property type="component" value="Unassembled WGS sequence"/>
</dbReference>
<dbReference type="PANTHER" id="PTHR23429">
    <property type="entry name" value="GLUCOSE-6-PHOSPHATE 1-DEHYDROGENASE G6PD"/>
    <property type="match status" value="1"/>
</dbReference>
<feature type="domain" description="Glucose-6-phosphate dehydrogenase NAD-binding" evidence="10">
    <location>
        <begin position="193"/>
        <end position="297"/>
    </location>
</feature>
<dbReference type="GO" id="GO:0004345">
    <property type="term" value="F:glucose-6-phosphate dehydrogenase activity"/>
    <property type="evidence" value="ECO:0007669"/>
    <property type="project" value="UniProtKB-EC"/>
</dbReference>
<evidence type="ECO:0000259" key="11">
    <source>
        <dbReference type="Pfam" id="PF02781"/>
    </source>
</evidence>
<dbReference type="UniPathway" id="UPA00115">
    <property type="reaction ID" value="UER00408"/>
</dbReference>
<dbReference type="InterPro" id="IPR022674">
    <property type="entry name" value="G6P_DH_NAD-bd"/>
</dbReference>
<proteinExistence type="inferred from homology"/>
<name>A0A836C6W6_9CHLO</name>
<evidence type="ECO:0000256" key="4">
    <source>
        <dbReference type="ARBA" id="ARBA00022857"/>
    </source>
</evidence>
<dbReference type="PANTHER" id="PTHR23429:SF0">
    <property type="entry name" value="GLUCOSE-6-PHOSPHATE 1-DEHYDROGENASE"/>
    <property type="match status" value="1"/>
</dbReference>
<dbReference type="GO" id="GO:0050661">
    <property type="term" value="F:NADP binding"/>
    <property type="evidence" value="ECO:0007669"/>
    <property type="project" value="InterPro"/>
</dbReference>
<reference evidence="12" key="1">
    <citation type="journal article" date="2020" name="bioRxiv">
        <title>Comparative genomics of Chlamydomonas.</title>
        <authorList>
            <person name="Craig R.J."/>
            <person name="Hasan A.R."/>
            <person name="Ness R.W."/>
            <person name="Keightley P.D."/>
        </authorList>
    </citation>
    <scope>NUCLEOTIDE SEQUENCE</scope>
    <source>
        <strain evidence="12">CCAP 11/70</strain>
    </source>
</reference>
<dbReference type="SUPFAM" id="SSF55347">
    <property type="entry name" value="Glyceraldehyde-3-phosphate dehydrogenase-like, C-terminal domain"/>
    <property type="match status" value="1"/>
</dbReference>
<evidence type="ECO:0000256" key="3">
    <source>
        <dbReference type="ARBA" id="ARBA00022526"/>
    </source>
</evidence>
<gene>
    <name evidence="12" type="ORF">HYH03_001144</name>
</gene>
<comment type="catalytic activity">
    <reaction evidence="7 8">
        <text>D-glucose 6-phosphate + NADP(+) = 6-phospho-D-glucono-1,5-lactone + NADPH + H(+)</text>
        <dbReference type="Rhea" id="RHEA:15841"/>
        <dbReference type="ChEBI" id="CHEBI:15378"/>
        <dbReference type="ChEBI" id="CHEBI:57783"/>
        <dbReference type="ChEBI" id="CHEBI:57955"/>
        <dbReference type="ChEBI" id="CHEBI:58349"/>
        <dbReference type="ChEBI" id="CHEBI:61548"/>
        <dbReference type="EC" id="1.1.1.49"/>
    </reaction>
</comment>
<dbReference type="Pfam" id="PF02781">
    <property type="entry name" value="G6PD_C"/>
    <property type="match status" value="1"/>
</dbReference>
<dbReference type="EMBL" id="JAEHOE010000002">
    <property type="protein sequence ID" value="KAG2501354.1"/>
    <property type="molecule type" value="Genomic_DNA"/>
</dbReference>
<evidence type="ECO:0000256" key="9">
    <source>
        <dbReference type="SAM" id="MobiDB-lite"/>
    </source>
</evidence>
<comment type="pathway">
    <text evidence="1 8">Carbohydrate degradation; pentose phosphate pathway; D-ribulose 5-phosphate from D-glucose 6-phosphate (oxidative stage): step 1/3.</text>
</comment>
<feature type="domain" description="Glucose-6-phosphate dehydrogenase C-terminal" evidence="11">
    <location>
        <begin position="299"/>
        <end position="583"/>
    </location>
</feature>
<feature type="domain" description="Glucose-6-phosphate dehydrogenase NAD-binding" evidence="10">
    <location>
        <begin position="73"/>
        <end position="164"/>
    </location>
</feature>
<dbReference type="InterPro" id="IPR019796">
    <property type="entry name" value="G6P_DH_AS"/>
</dbReference>
<comment type="function">
    <text evidence="8">Catalyzes the rate-limiting step of the oxidative pentose-phosphate pathway, which represents a route for the dissimilation of carbohydrates besides glycolysis.</text>
</comment>
<evidence type="ECO:0000256" key="6">
    <source>
        <dbReference type="ARBA" id="ARBA00023277"/>
    </source>
</evidence>
<dbReference type="Pfam" id="PF00479">
    <property type="entry name" value="G6PD_N"/>
    <property type="match status" value="2"/>
</dbReference>
<dbReference type="Gene3D" id="3.30.360.10">
    <property type="entry name" value="Dihydrodipicolinate Reductase, domain 2"/>
    <property type="match status" value="1"/>
</dbReference>
<keyword evidence="4 8" id="KW-0521">NADP</keyword>
<accession>A0A836C6W6</accession>
<sequence length="621" mass="67940">MARLASKELEAAVRDAAREAQAVQQEAQVPTGADGTAELLQRLVLQRVCSSARDEWAPDELEELGKDLRLSVVVFGASGDLAKKKTYPALYELFKKGFLPRRLQIVGYARTKLTTQELRDRLRGFLDKDTEAVEQFLNACSYVAGEYDTSDGYERLGAALQAWEAAMCVGSALPTSPTAGGSACGPCGGRRLGRLFYLALPPSVYPEVCAHLRAHCATLYGGIPSAGGRTAADGGRGAKGTAPAQLSQGSFVRLILEKPFGHDLATSETLATQIGAHWPEEQLYRIDHYLGKELVQNMLMLRFANPIFSAFFNRHYISNIQVTFKEPFGTEGRGGYFDSYGIIRDVIQNHLIQVLALLTMEAPVSLHPDDIRDEKVKVLRCIAPAAPSDCVLGQYVADQGQPGYLDDPTVPQGSRTPTFAAVRLFVRNERWDGVPIVIKAGKALNERLAAVRIQLRTPPASIFGPLDHMRNELVIRFQPGEAIYAKMVVKKPGLEMDYEMSELDLSYPERYRGVIIPDAYERLILDCIRGDQQHFVRRDELRAAWAIFTPLLHAVDAGGVPLHPYPYGSRGPAAVDPFINDSGYVRTEYTWQTRQHPADQGAAAAGAGGNGKNGAPAGGKL</sequence>
<keyword evidence="5 8" id="KW-0560">Oxidoreductase</keyword>
<keyword evidence="6 8" id="KW-0119">Carbohydrate metabolism</keyword>
<dbReference type="OrthoDB" id="60984at2759"/>
<dbReference type="PROSITE" id="PS00069">
    <property type="entry name" value="G6P_DEHYDROGENASE"/>
    <property type="match status" value="1"/>
</dbReference>
<evidence type="ECO:0000259" key="10">
    <source>
        <dbReference type="Pfam" id="PF00479"/>
    </source>
</evidence>
<evidence type="ECO:0000256" key="7">
    <source>
        <dbReference type="ARBA" id="ARBA00048749"/>
    </source>
</evidence>
<dbReference type="GO" id="GO:0005829">
    <property type="term" value="C:cytosol"/>
    <property type="evidence" value="ECO:0007669"/>
    <property type="project" value="TreeGrafter"/>
</dbReference>
<evidence type="ECO:0000256" key="5">
    <source>
        <dbReference type="ARBA" id="ARBA00023002"/>
    </source>
</evidence>
<dbReference type="HAMAP" id="MF_00966">
    <property type="entry name" value="G6PD"/>
    <property type="match status" value="1"/>
</dbReference>
<comment type="caution">
    <text evidence="12">The sequence shown here is derived from an EMBL/GenBank/DDBJ whole genome shotgun (WGS) entry which is preliminary data.</text>
</comment>
<dbReference type="PRINTS" id="PR00079">
    <property type="entry name" value="G6PDHDRGNASE"/>
</dbReference>
<feature type="compositionally biased region" description="Gly residues" evidence="9">
    <location>
        <begin position="606"/>
        <end position="621"/>
    </location>
</feature>
<comment type="similarity">
    <text evidence="2 8">Belongs to the glucose-6-phosphate dehydrogenase family.</text>
</comment>
<evidence type="ECO:0000256" key="1">
    <source>
        <dbReference type="ARBA" id="ARBA00004937"/>
    </source>
</evidence>
<dbReference type="EC" id="1.1.1.49" evidence="8"/>
<evidence type="ECO:0000313" key="12">
    <source>
        <dbReference type="EMBL" id="KAG2501354.1"/>
    </source>
</evidence>
<evidence type="ECO:0000256" key="8">
    <source>
        <dbReference type="RuleBase" id="RU362120"/>
    </source>
</evidence>
<dbReference type="GO" id="GO:0006006">
    <property type="term" value="P:glucose metabolic process"/>
    <property type="evidence" value="ECO:0007669"/>
    <property type="project" value="UniProtKB-KW"/>
</dbReference>
<keyword evidence="3 8" id="KW-0313">Glucose metabolism</keyword>
<evidence type="ECO:0000256" key="2">
    <source>
        <dbReference type="ARBA" id="ARBA00009975"/>
    </source>
</evidence>
<dbReference type="InterPro" id="IPR001282">
    <property type="entry name" value="G6P_DH"/>
</dbReference>
<organism evidence="12 13">
    <name type="scientific">Edaphochlamys debaryana</name>
    <dbReference type="NCBI Taxonomy" id="47281"/>
    <lineage>
        <taxon>Eukaryota</taxon>
        <taxon>Viridiplantae</taxon>
        <taxon>Chlorophyta</taxon>
        <taxon>core chlorophytes</taxon>
        <taxon>Chlorophyceae</taxon>
        <taxon>CS clade</taxon>
        <taxon>Chlamydomonadales</taxon>
        <taxon>Chlamydomonadales incertae sedis</taxon>
        <taxon>Edaphochlamys</taxon>
    </lineage>
</organism>